<dbReference type="SUPFAM" id="SSF82714">
    <property type="entry name" value="Multidrug efflux transporter AcrB TolC docking domain, DN and DC subdomains"/>
    <property type="match status" value="1"/>
</dbReference>
<keyword evidence="3" id="KW-1185">Reference proteome</keyword>
<evidence type="ECO:0000313" key="3">
    <source>
        <dbReference type="Proteomes" id="UP000262939"/>
    </source>
</evidence>
<feature type="transmembrane region" description="Helical" evidence="1">
    <location>
        <begin position="455"/>
        <end position="482"/>
    </location>
</feature>
<name>A0A372LAW2_9BACI</name>
<feature type="transmembrane region" description="Helical" evidence="1">
    <location>
        <begin position="859"/>
        <end position="881"/>
    </location>
</feature>
<dbReference type="GO" id="GO:0042910">
    <property type="term" value="F:xenobiotic transmembrane transporter activity"/>
    <property type="evidence" value="ECO:0007669"/>
    <property type="project" value="TreeGrafter"/>
</dbReference>
<evidence type="ECO:0000256" key="1">
    <source>
        <dbReference type="SAM" id="Phobius"/>
    </source>
</evidence>
<dbReference type="RefSeq" id="WP_117323462.1">
    <property type="nucleotide sequence ID" value="NZ_QVTD01000011.1"/>
</dbReference>
<dbReference type="InterPro" id="IPR001036">
    <property type="entry name" value="Acrflvin-R"/>
</dbReference>
<keyword evidence="1" id="KW-0472">Membrane</keyword>
<dbReference type="Gene3D" id="3.30.70.1320">
    <property type="entry name" value="Multidrug efflux transporter AcrB pore domain like"/>
    <property type="match status" value="1"/>
</dbReference>
<feature type="transmembrane region" description="Helical" evidence="1">
    <location>
        <begin position="887"/>
        <end position="906"/>
    </location>
</feature>
<feature type="transmembrane region" description="Helical" evidence="1">
    <location>
        <begin position="352"/>
        <end position="370"/>
    </location>
</feature>
<feature type="transmembrane region" description="Helical" evidence="1">
    <location>
        <begin position="961"/>
        <end position="988"/>
    </location>
</feature>
<dbReference type="InterPro" id="IPR027463">
    <property type="entry name" value="AcrB_DN_DC_subdom"/>
</dbReference>
<feature type="transmembrane region" description="Helical" evidence="1">
    <location>
        <begin position="12"/>
        <end position="31"/>
    </location>
</feature>
<dbReference type="Pfam" id="PF00873">
    <property type="entry name" value="ACR_tran"/>
    <property type="match status" value="1"/>
</dbReference>
<dbReference type="SUPFAM" id="SSF82693">
    <property type="entry name" value="Multidrug efflux transporter AcrB pore domain, PN1, PN2, PC1 and PC2 subdomains"/>
    <property type="match status" value="2"/>
</dbReference>
<accession>A0A372LAW2</accession>
<dbReference type="EMBL" id="QVTD01000011">
    <property type="protein sequence ID" value="RFU62003.1"/>
    <property type="molecule type" value="Genomic_DNA"/>
</dbReference>
<feature type="transmembrane region" description="Helical" evidence="1">
    <location>
        <begin position="326"/>
        <end position="345"/>
    </location>
</feature>
<keyword evidence="1" id="KW-1133">Transmembrane helix</keyword>
<keyword evidence="1" id="KW-0812">Transmembrane</keyword>
<dbReference type="Proteomes" id="UP000262939">
    <property type="component" value="Unassembled WGS sequence"/>
</dbReference>
<dbReference type="AlphaFoldDB" id="A0A372LAW2"/>
<dbReference type="OrthoDB" id="9757876at2"/>
<proteinExistence type="predicted"/>
<comment type="caution">
    <text evidence="2">The sequence shown here is derived from an EMBL/GenBank/DDBJ whole genome shotgun (WGS) entry which is preliminary data.</text>
</comment>
<reference evidence="2 3" key="1">
    <citation type="submission" date="2018-08" db="EMBL/GenBank/DDBJ databases">
        <title>Bacillus chawlae sp. nov., Bacillus glennii sp. nov., and Bacillus saganii sp. nov. Isolated from the Vehicle Assembly Building at Kennedy Space Center where the Viking Spacecraft were Assembled.</title>
        <authorList>
            <person name="Seuylemezian A."/>
            <person name="Vaishampayan P."/>
        </authorList>
    </citation>
    <scope>NUCLEOTIDE SEQUENCE [LARGE SCALE GENOMIC DNA]</scope>
    <source>
        <strain evidence="2 3">V44-8</strain>
    </source>
</reference>
<dbReference type="Gene3D" id="1.20.1640.10">
    <property type="entry name" value="Multidrug efflux transporter AcrB transmembrane domain"/>
    <property type="match status" value="2"/>
</dbReference>
<feature type="transmembrane region" description="Helical" evidence="1">
    <location>
        <begin position="423"/>
        <end position="443"/>
    </location>
</feature>
<dbReference type="SUPFAM" id="SSF82866">
    <property type="entry name" value="Multidrug efflux transporter AcrB transmembrane domain"/>
    <property type="match status" value="2"/>
</dbReference>
<dbReference type="Gene3D" id="3.30.70.1430">
    <property type="entry name" value="Multidrug efflux transporter AcrB pore domain"/>
    <property type="match status" value="2"/>
</dbReference>
<gene>
    <name evidence="2" type="ORF">D0466_15545</name>
</gene>
<dbReference type="PRINTS" id="PR00702">
    <property type="entry name" value="ACRIFLAVINRP"/>
</dbReference>
<dbReference type="Gene3D" id="3.30.70.1440">
    <property type="entry name" value="Multidrug efflux transporter AcrB pore domain"/>
    <property type="match status" value="1"/>
</dbReference>
<protein>
    <submittedName>
        <fullName evidence="2">Efflux RND transporter permease subunit</fullName>
    </submittedName>
</protein>
<dbReference type="PANTHER" id="PTHR32063:SF0">
    <property type="entry name" value="SWARMING MOTILITY PROTEIN SWRC"/>
    <property type="match status" value="1"/>
</dbReference>
<feature type="transmembrane region" description="Helical" evidence="1">
    <location>
        <begin position="833"/>
        <end position="852"/>
    </location>
</feature>
<evidence type="ECO:0000313" key="2">
    <source>
        <dbReference type="EMBL" id="RFU62003.1"/>
    </source>
</evidence>
<feature type="transmembrane region" description="Helical" evidence="1">
    <location>
        <begin position="508"/>
        <end position="528"/>
    </location>
</feature>
<dbReference type="GO" id="GO:0005886">
    <property type="term" value="C:plasma membrane"/>
    <property type="evidence" value="ECO:0007669"/>
    <property type="project" value="TreeGrafter"/>
</dbReference>
<sequence length="1010" mass="109729">MSWFTNWAFKNKAAVSLMSVLVLTIGIISYIRLPMEFLPTADQPFISIVTMGQGMDSNTMEEQVTNPIEDAISTVNGKINIFSTTGDGYSMVDIHLESKTNKKEAKQEIEDALAQIKLPESAAKPNVVQLNTTMIPIANVAITFKDGVTPHNLDFANEKLAPYFEDIKGVSNVQTYGKVDSYISVDLDNKKMAGKQVSVENAMTVLQGQNMAMSVGEKTIEGKTASIKVVGDIKTLDELKQLQVTPKVKLTDISTIELKKPENNLTRINGEDGLLFSVTKESNSNAVSLTKKVREATKEINKKYNNAEATVILASADMVEDSVHSMIKEVLLGALFATIIIMVFLRNIRSTFITIVSIPLSLCFTLFLLSQSGVTLNILTLGGVAVAVGRLVDDSIVVIENIFRKMQTEKFSIGLIMEATKEVGAAITSSTLTTVAVFLPLGLVNGGLQELVLPFALTITYSLLASLIVALTVVPLMSAGLLKNAKLAEHKPSMRFSKFLTWSLNHKWIILTLSLLLFFGSIGAYFTMPKGTISKAKSDFIDITLSYPSDTPLDQVKESTLELEKFALKQAQAKYVYTQLGNSPDAIKYGDVRPPTQTMFMVLLKDGANEDKFIKAIESQEKNFSDATLKVGPASMWGGSATAITIDIVGEDFEKLEKTADKVKSTIQDIKGIETVVTNQDEKKTVYSLVVDPAEAKTQQVAQQMGVMLNQTPIGSISLEGQQTTVLLEPALNPKSQSDIEQIPVMSAAELVPLSKLAEVKMEEKTTSAFHKDGEQYIRVTANVDPKKLSEISADIKKEVFGDKTDKGIEIPKDVEVLVGGASVDQASDFADMFMTMLISIGLVFLIMVITFKTFRAPIAILCSLPLAAIGAVTALLISRISVDPTALLGALMLIGIVVTNAIVLLDRTKHNEQTMIIRDAIVEAATTRMRPILMTAVATICAMLPLLFKETETANLVSASLAVVVIGGLSAATLLTLVVIPVVYELLHFKKSKKQRLAKEEKGNIDIAG</sequence>
<dbReference type="PANTHER" id="PTHR32063">
    <property type="match status" value="1"/>
</dbReference>
<dbReference type="Gene3D" id="3.30.2090.10">
    <property type="entry name" value="Multidrug efflux transporter AcrB TolC docking domain, DN and DC subdomains"/>
    <property type="match status" value="2"/>
</dbReference>
<organism evidence="2 3">
    <name type="scientific">Peribacillus glennii</name>
    <dbReference type="NCBI Taxonomy" id="2303991"/>
    <lineage>
        <taxon>Bacteria</taxon>
        <taxon>Bacillati</taxon>
        <taxon>Bacillota</taxon>
        <taxon>Bacilli</taxon>
        <taxon>Bacillales</taxon>
        <taxon>Bacillaceae</taxon>
        <taxon>Peribacillus</taxon>
    </lineage>
</organism>
<feature type="transmembrane region" description="Helical" evidence="1">
    <location>
        <begin position="932"/>
        <end position="949"/>
    </location>
</feature>
<feature type="transmembrane region" description="Helical" evidence="1">
    <location>
        <begin position="376"/>
        <end position="403"/>
    </location>
</feature>